<evidence type="ECO:0000313" key="19">
    <source>
        <dbReference type="Proteomes" id="UP001335648"/>
    </source>
</evidence>
<evidence type="ECO:0000256" key="1">
    <source>
        <dbReference type="ARBA" id="ARBA00004479"/>
    </source>
</evidence>
<evidence type="ECO:0008006" key="20">
    <source>
        <dbReference type="Google" id="ProtNLM"/>
    </source>
</evidence>
<keyword evidence="4 14" id="KW-0812">Transmembrane</keyword>
<feature type="signal peptide" evidence="15">
    <location>
        <begin position="1"/>
        <end position="20"/>
    </location>
</feature>
<dbReference type="Gene3D" id="1.10.287.3550">
    <property type="match status" value="1"/>
</dbReference>
<keyword evidence="9 12" id="KW-0175">Coiled coil</keyword>
<feature type="domain" description="STIM1/2 EF-hand" evidence="17">
    <location>
        <begin position="40"/>
        <end position="116"/>
    </location>
</feature>
<evidence type="ECO:0000256" key="4">
    <source>
        <dbReference type="ARBA" id="ARBA00022692"/>
    </source>
</evidence>
<dbReference type="GO" id="GO:0002115">
    <property type="term" value="P:store-operated calcium entry"/>
    <property type="evidence" value="ECO:0007669"/>
    <property type="project" value="TreeGrafter"/>
</dbReference>
<evidence type="ECO:0000256" key="6">
    <source>
        <dbReference type="ARBA" id="ARBA00022729"/>
    </source>
</evidence>
<evidence type="ECO:0000256" key="11">
    <source>
        <dbReference type="ARBA" id="ARBA00023136"/>
    </source>
</evidence>
<gene>
    <name evidence="18" type="ORF">CesoFtcFv8_015753</name>
</gene>
<keyword evidence="19" id="KW-1185">Reference proteome</keyword>
<dbReference type="GO" id="GO:0005509">
    <property type="term" value="F:calcium ion binding"/>
    <property type="evidence" value="ECO:0007669"/>
    <property type="project" value="TreeGrafter"/>
</dbReference>
<dbReference type="Gene3D" id="1.10.238.180">
    <property type="match status" value="1"/>
</dbReference>
<dbReference type="GO" id="GO:0005783">
    <property type="term" value="C:endoplasmic reticulum"/>
    <property type="evidence" value="ECO:0007669"/>
    <property type="project" value="TreeGrafter"/>
</dbReference>
<protein>
    <recommendedName>
        <fullName evidence="20">Stromal interaction molecule 1b</fullName>
    </recommendedName>
</protein>
<dbReference type="GO" id="GO:0051049">
    <property type="term" value="P:regulation of transport"/>
    <property type="evidence" value="ECO:0007669"/>
    <property type="project" value="UniProtKB-ARBA"/>
</dbReference>
<accession>A0AAN8BKT1</accession>
<evidence type="ECO:0000256" key="12">
    <source>
        <dbReference type="SAM" id="Coils"/>
    </source>
</evidence>
<dbReference type="Pfam" id="PF25578">
    <property type="entry name" value="EF-hand_STIM1"/>
    <property type="match status" value="1"/>
</dbReference>
<dbReference type="GO" id="GO:0005886">
    <property type="term" value="C:plasma membrane"/>
    <property type="evidence" value="ECO:0007669"/>
    <property type="project" value="TreeGrafter"/>
</dbReference>
<dbReference type="PANTHER" id="PTHR15136:SF14">
    <property type="entry name" value="STROMAL INTERACTION MOLECULE 1 ISOFORM X1"/>
    <property type="match status" value="1"/>
</dbReference>
<feature type="domain" description="STIM1/2 Orai1-activating region" evidence="16">
    <location>
        <begin position="299"/>
        <end position="396"/>
    </location>
</feature>
<dbReference type="AlphaFoldDB" id="A0AAN8BKT1"/>
<evidence type="ECO:0000256" key="14">
    <source>
        <dbReference type="SAM" id="Phobius"/>
    </source>
</evidence>
<evidence type="ECO:0000256" key="2">
    <source>
        <dbReference type="ARBA" id="ARBA00022448"/>
    </source>
</evidence>
<evidence type="ECO:0000256" key="7">
    <source>
        <dbReference type="ARBA" id="ARBA00022837"/>
    </source>
</evidence>
<evidence type="ECO:0000256" key="8">
    <source>
        <dbReference type="ARBA" id="ARBA00022989"/>
    </source>
</evidence>
<dbReference type="Gene3D" id="1.10.150.50">
    <property type="entry name" value="Transcription Factor, Ets-1"/>
    <property type="match status" value="1"/>
</dbReference>
<feature type="compositionally biased region" description="Basic and acidic residues" evidence="13">
    <location>
        <begin position="268"/>
        <end position="289"/>
    </location>
</feature>
<feature type="coiled-coil region" evidence="12">
    <location>
        <begin position="208"/>
        <end position="267"/>
    </location>
</feature>
<dbReference type="CDD" id="cd11722">
    <property type="entry name" value="SOAR"/>
    <property type="match status" value="1"/>
</dbReference>
<evidence type="ECO:0000256" key="3">
    <source>
        <dbReference type="ARBA" id="ARBA00022568"/>
    </source>
</evidence>
<keyword evidence="3" id="KW-0109">Calcium transport</keyword>
<reference evidence="18 19" key="1">
    <citation type="journal article" date="2023" name="Mol. Biol. Evol.">
        <title>Genomics of Secondarily Temperate Adaptation in the Only Non-Antarctic Icefish.</title>
        <authorList>
            <person name="Rivera-Colon A.G."/>
            <person name="Rayamajhi N."/>
            <person name="Minhas B.F."/>
            <person name="Madrigal G."/>
            <person name="Bilyk K.T."/>
            <person name="Yoon V."/>
            <person name="Hune M."/>
            <person name="Gregory S."/>
            <person name="Cheng C.H.C."/>
            <person name="Catchen J.M."/>
        </authorList>
    </citation>
    <scope>NUCLEOTIDE SEQUENCE [LARGE SCALE GENOMIC DNA]</scope>
    <source>
        <strain evidence="18">JC2023a</strain>
    </source>
</reference>
<dbReference type="EMBL" id="JAULUE010002058">
    <property type="protein sequence ID" value="KAK5887120.1"/>
    <property type="molecule type" value="Genomic_DNA"/>
</dbReference>
<feature type="region of interest" description="Disordered" evidence="13">
    <location>
        <begin position="483"/>
        <end position="537"/>
    </location>
</feature>
<dbReference type="InterPro" id="IPR013761">
    <property type="entry name" value="SAM/pointed_sf"/>
</dbReference>
<proteinExistence type="predicted"/>
<keyword evidence="11 14" id="KW-0472">Membrane</keyword>
<evidence type="ECO:0000259" key="16">
    <source>
        <dbReference type="Pfam" id="PF16533"/>
    </source>
</evidence>
<evidence type="ECO:0000313" key="18">
    <source>
        <dbReference type="EMBL" id="KAK5887120.1"/>
    </source>
</evidence>
<sequence>MECVCVWLVCVFVLRVRVGARSSADGPRHLVTDGDAAPDLCEVDPPLCRDAASRLSFASLCSVHRLMDEDEDGSVDASETHEFLRDDLSLDSKDKHRKFHRADALVSLQDLWSSWKSSEVYNWTQQQVFDWFLVSVELPQYSESFRKLQLDGKALPRLAARSPPPHFLSEARPLLKDLLLVLSLLLALVGVSVSFLLNRKSREDLGRVLSDLEALQSAEEELTQLQDRLQEAQQQQRSVHQEKLQVQQRLQGEVLSARREAQRLRELRGGADLRGGGRAEHQLDQEGRDGAGCPPLSLPPPLGLWLQLTHEVECQNYSLKKQSAEKQLLQAREGAEKIRRKRSSLFGTFHVAHSSSMDDVDHKILCAKQALAEVTAALREKLLRWQSIEALSGFSLVSNPGLAALAAALNLEASFLGLRPPPQHLLLSDDLDDMDEDILSPGTLKYAAWQMDRRVSDLWPMSGIADTQSPWKHSAQSLMPLRQRAGDPVSTFSSQRDFMSRSDSDSSLPVSHSESRGSYGSKPLPLSSRLQAQGSGGGSFSCSTRSLCVTSNPPAAVVTDGGQEGEASVSRRRNAFNKIFKKKTARH</sequence>
<dbReference type="SUPFAM" id="SSF47769">
    <property type="entry name" value="SAM/Pointed domain"/>
    <property type="match status" value="1"/>
</dbReference>
<dbReference type="PANTHER" id="PTHR15136">
    <property type="entry name" value="STROMAL INTERACTION MOLECULE HOMOLOG"/>
    <property type="match status" value="1"/>
</dbReference>
<feature type="region of interest" description="Disordered" evidence="13">
    <location>
        <begin position="268"/>
        <end position="291"/>
    </location>
</feature>
<keyword evidence="8 14" id="KW-1133">Transmembrane helix</keyword>
<keyword evidence="7" id="KW-0106">Calcium</keyword>
<evidence type="ECO:0000256" key="13">
    <source>
        <dbReference type="SAM" id="MobiDB-lite"/>
    </source>
</evidence>
<dbReference type="Proteomes" id="UP001335648">
    <property type="component" value="Unassembled WGS sequence"/>
</dbReference>
<feature type="transmembrane region" description="Helical" evidence="14">
    <location>
        <begin position="178"/>
        <end position="197"/>
    </location>
</feature>
<keyword evidence="6 15" id="KW-0732">Signal</keyword>
<evidence type="ECO:0000259" key="17">
    <source>
        <dbReference type="Pfam" id="PF25578"/>
    </source>
</evidence>
<evidence type="ECO:0000256" key="5">
    <source>
        <dbReference type="ARBA" id="ARBA00022723"/>
    </source>
</evidence>
<keyword evidence="2" id="KW-0813">Transport</keyword>
<keyword evidence="5" id="KW-0479">Metal-binding</keyword>
<evidence type="ECO:0000256" key="15">
    <source>
        <dbReference type="SAM" id="SignalP"/>
    </source>
</evidence>
<dbReference type="InterPro" id="IPR037608">
    <property type="entry name" value="STIM1/2"/>
</dbReference>
<dbReference type="InterPro" id="IPR057835">
    <property type="entry name" value="EF-hand_STIM1/2"/>
</dbReference>
<name>A0AAN8BKT1_9TELE</name>
<evidence type="ECO:0000256" key="10">
    <source>
        <dbReference type="ARBA" id="ARBA00023065"/>
    </source>
</evidence>
<dbReference type="GO" id="GO:0006874">
    <property type="term" value="P:intracellular calcium ion homeostasis"/>
    <property type="evidence" value="ECO:0007669"/>
    <property type="project" value="TreeGrafter"/>
</dbReference>
<dbReference type="GO" id="GO:0005246">
    <property type="term" value="F:calcium channel regulator activity"/>
    <property type="evidence" value="ECO:0007669"/>
    <property type="project" value="InterPro"/>
</dbReference>
<dbReference type="Pfam" id="PF16533">
    <property type="entry name" value="SOAR"/>
    <property type="match status" value="1"/>
</dbReference>
<dbReference type="InterPro" id="IPR032393">
    <property type="entry name" value="SOAR_STIM1/2"/>
</dbReference>
<feature type="chain" id="PRO_5042844768" description="Stromal interaction molecule 1b" evidence="15">
    <location>
        <begin position="21"/>
        <end position="587"/>
    </location>
</feature>
<comment type="caution">
    <text evidence="18">The sequence shown here is derived from an EMBL/GenBank/DDBJ whole genome shotgun (WGS) entry which is preliminary data.</text>
</comment>
<keyword evidence="10" id="KW-0406">Ion transport</keyword>
<comment type="subcellular location">
    <subcellularLocation>
        <location evidence="1">Membrane</location>
        <topology evidence="1">Single-pass type I membrane protein</topology>
    </subcellularLocation>
</comment>
<dbReference type="FunFam" id="1.10.238.180:FF:000001">
    <property type="entry name" value="Stromal interaction molecule 1"/>
    <property type="match status" value="1"/>
</dbReference>
<organism evidence="18 19">
    <name type="scientific">Champsocephalus esox</name>
    <name type="common">pike icefish</name>
    <dbReference type="NCBI Taxonomy" id="159716"/>
    <lineage>
        <taxon>Eukaryota</taxon>
        <taxon>Metazoa</taxon>
        <taxon>Chordata</taxon>
        <taxon>Craniata</taxon>
        <taxon>Vertebrata</taxon>
        <taxon>Euteleostomi</taxon>
        <taxon>Actinopterygii</taxon>
        <taxon>Neopterygii</taxon>
        <taxon>Teleostei</taxon>
        <taxon>Neoteleostei</taxon>
        <taxon>Acanthomorphata</taxon>
        <taxon>Eupercaria</taxon>
        <taxon>Perciformes</taxon>
        <taxon>Notothenioidei</taxon>
        <taxon>Channichthyidae</taxon>
        <taxon>Champsocephalus</taxon>
    </lineage>
</organism>
<evidence type="ECO:0000256" key="9">
    <source>
        <dbReference type="ARBA" id="ARBA00023054"/>
    </source>
</evidence>